<proteinExistence type="predicted"/>
<dbReference type="Proteomes" id="UP000247832">
    <property type="component" value="Unassembled WGS sequence"/>
</dbReference>
<gene>
    <name evidence="1" type="ORF">CVV68_05885</name>
</gene>
<sequence>MTESETTLETSVFGRLSGTIAHPADTGSQKLQVYSNGVVKIRKTLFSLTKRMAGRVVIAAWDTHGVVFANTPRGGSGKPRHLRS</sequence>
<evidence type="ECO:0000313" key="1">
    <source>
        <dbReference type="EMBL" id="PYI68811.1"/>
    </source>
</evidence>
<protein>
    <submittedName>
        <fullName evidence="1">Uncharacterized protein</fullName>
    </submittedName>
</protein>
<comment type="caution">
    <text evidence="1">The sequence shown here is derived from an EMBL/GenBank/DDBJ whole genome shotgun (WGS) entry which is preliminary data.</text>
</comment>
<name>A0A2V5LAY4_9MICC</name>
<accession>A0A2V5LAY4</accession>
<reference evidence="1 2" key="1">
    <citation type="submission" date="2018-05" db="EMBL/GenBank/DDBJ databases">
        <title>Genetic diversity of glacier-inhabiting Cryobacterium bacteria in China and description of Cryobacterium mengkeensis sp. nov. and Arthrobacter glacialis sp. nov.</title>
        <authorList>
            <person name="Liu Q."/>
            <person name="Xin Y.-H."/>
        </authorList>
    </citation>
    <scope>NUCLEOTIDE SEQUENCE [LARGE SCALE GENOMIC DNA]</scope>
    <source>
        <strain evidence="1 2">LI2</strain>
    </source>
</reference>
<keyword evidence="2" id="KW-1185">Reference proteome</keyword>
<organism evidence="1 2">
    <name type="scientific">Arthrobacter livingstonensis</name>
    <dbReference type="NCBI Taxonomy" id="670078"/>
    <lineage>
        <taxon>Bacteria</taxon>
        <taxon>Bacillati</taxon>
        <taxon>Actinomycetota</taxon>
        <taxon>Actinomycetes</taxon>
        <taxon>Micrococcales</taxon>
        <taxon>Micrococcaceae</taxon>
        <taxon>Arthrobacter</taxon>
    </lineage>
</organism>
<dbReference type="EMBL" id="QJVD01000004">
    <property type="protein sequence ID" value="PYI68811.1"/>
    <property type="molecule type" value="Genomic_DNA"/>
</dbReference>
<evidence type="ECO:0000313" key="2">
    <source>
        <dbReference type="Proteomes" id="UP000247832"/>
    </source>
</evidence>
<dbReference type="AlphaFoldDB" id="A0A2V5LAY4"/>